<keyword evidence="6" id="KW-0064">Aspartyl protease</keyword>
<dbReference type="FunFam" id="3.10.20.370:FF:000001">
    <property type="entry name" value="Retrovirus-related Pol polyprotein from transposon 17.6-like protein"/>
    <property type="match status" value="1"/>
</dbReference>
<keyword evidence="1" id="KW-0645">Protease</keyword>
<dbReference type="GO" id="GO:0006338">
    <property type="term" value="P:chromatin remodeling"/>
    <property type="evidence" value="ECO:0007669"/>
    <property type="project" value="UniProtKB-ARBA"/>
</dbReference>
<dbReference type="STRING" id="2282107.A0A286UJ85"/>
<evidence type="ECO:0000256" key="5">
    <source>
        <dbReference type="ARBA" id="ARBA00022723"/>
    </source>
</evidence>
<evidence type="ECO:0000256" key="9">
    <source>
        <dbReference type="ARBA" id="ARBA00022842"/>
    </source>
</evidence>
<dbReference type="InterPro" id="IPR000953">
    <property type="entry name" value="Chromo/chromo_shadow_dom"/>
</dbReference>
<dbReference type="PANTHER" id="PTHR37984">
    <property type="entry name" value="PROTEIN CBG26694"/>
    <property type="match status" value="1"/>
</dbReference>
<dbReference type="InterPro" id="IPR041373">
    <property type="entry name" value="RT_RNaseH"/>
</dbReference>
<evidence type="ECO:0000313" key="18">
    <source>
        <dbReference type="EMBL" id="PAV19693.1"/>
    </source>
</evidence>
<dbReference type="Gene3D" id="3.30.420.10">
    <property type="entry name" value="Ribonuclease H-like superfamily/Ribonuclease H"/>
    <property type="match status" value="1"/>
</dbReference>
<dbReference type="FunCoup" id="A0A286UJ85">
    <property type="interactions" value="2"/>
</dbReference>
<protein>
    <submittedName>
        <fullName evidence="18">Reverse transcriptase-rnase h-integrase</fullName>
    </submittedName>
</protein>
<dbReference type="Pfam" id="PF17921">
    <property type="entry name" value="Integrase_H2C2"/>
    <property type="match status" value="1"/>
</dbReference>
<evidence type="ECO:0000256" key="6">
    <source>
        <dbReference type="ARBA" id="ARBA00022750"/>
    </source>
</evidence>
<accession>A0A286UJ85</accession>
<dbReference type="EMBL" id="NBII01000004">
    <property type="protein sequence ID" value="PAV19693.1"/>
    <property type="molecule type" value="Genomic_DNA"/>
</dbReference>
<evidence type="ECO:0000256" key="3">
    <source>
        <dbReference type="ARBA" id="ARBA00022695"/>
    </source>
</evidence>
<comment type="caution">
    <text evidence="18">The sequence shown here is derived from an EMBL/GenBank/DDBJ whole genome shotgun (WGS) entry which is preliminary data.</text>
</comment>
<evidence type="ECO:0000256" key="1">
    <source>
        <dbReference type="ARBA" id="ARBA00022670"/>
    </source>
</evidence>
<dbReference type="InterPro" id="IPR041588">
    <property type="entry name" value="Integrase_H2C2"/>
</dbReference>
<dbReference type="Pfam" id="PF00665">
    <property type="entry name" value="rve"/>
    <property type="match status" value="1"/>
</dbReference>
<evidence type="ECO:0000256" key="8">
    <source>
        <dbReference type="ARBA" id="ARBA00022801"/>
    </source>
</evidence>
<dbReference type="InterPro" id="IPR016197">
    <property type="entry name" value="Chromo-like_dom_sf"/>
</dbReference>
<dbReference type="GO" id="GO:0003964">
    <property type="term" value="F:RNA-directed DNA polymerase activity"/>
    <property type="evidence" value="ECO:0007669"/>
    <property type="project" value="UniProtKB-KW"/>
</dbReference>
<keyword evidence="14" id="KW-0238">DNA-binding</keyword>
<feature type="domain" description="Integrase catalytic" evidence="17">
    <location>
        <begin position="312"/>
        <end position="473"/>
    </location>
</feature>
<evidence type="ECO:0000259" key="17">
    <source>
        <dbReference type="PROSITE" id="PS50994"/>
    </source>
</evidence>
<evidence type="ECO:0000256" key="2">
    <source>
        <dbReference type="ARBA" id="ARBA00022679"/>
    </source>
</evidence>
<dbReference type="PROSITE" id="PS50013">
    <property type="entry name" value="CHROMO_2"/>
    <property type="match status" value="1"/>
</dbReference>
<dbReference type="InterPro" id="IPR001584">
    <property type="entry name" value="Integrase_cat-core"/>
</dbReference>
<dbReference type="GO" id="GO:0006310">
    <property type="term" value="P:DNA recombination"/>
    <property type="evidence" value="ECO:0007669"/>
    <property type="project" value="UniProtKB-KW"/>
</dbReference>
<dbReference type="SUPFAM" id="SSF56672">
    <property type="entry name" value="DNA/RNA polymerases"/>
    <property type="match status" value="1"/>
</dbReference>
<keyword evidence="10" id="KW-0694">RNA-binding</keyword>
<dbReference type="Gene3D" id="3.10.20.370">
    <property type="match status" value="1"/>
</dbReference>
<dbReference type="GO" id="GO:0004190">
    <property type="term" value="F:aspartic-type endopeptidase activity"/>
    <property type="evidence" value="ECO:0007669"/>
    <property type="project" value="UniProtKB-KW"/>
</dbReference>
<dbReference type="GO" id="GO:0003723">
    <property type="term" value="F:RNA binding"/>
    <property type="evidence" value="ECO:0007669"/>
    <property type="project" value="UniProtKB-KW"/>
</dbReference>
<name>A0A286UJ85_9AGAM</name>
<keyword evidence="12 18" id="KW-0695">RNA-directed DNA polymerase</keyword>
<dbReference type="Gene3D" id="2.40.50.40">
    <property type="match status" value="1"/>
</dbReference>
<dbReference type="InParanoid" id="A0A286UJ85"/>
<keyword evidence="7" id="KW-0255">Endonuclease</keyword>
<dbReference type="OrthoDB" id="3095879at2759"/>
<dbReference type="GO" id="GO:0005634">
    <property type="term" value="C:nucleus"/>
    <property type="evidence" value="ECO:0007669"/>
    <property type="project" value="UniProtKB-ARBA"/>
</dbReference>
<dbReference type="InterPro" id="IPR043502">
    <property type="entry name" value="DNA/RNA_pol_sf"/>
</dbReference>
<dbReference type="InterPro" id="IPR050951">
    <property type="entry name" value="Retrovirus_Pol_polyprotein"/>
</dbReference>
<dbReference type="Pfam" id="PF00385">
    <property type="entry name" value="Chromo"/>
    <property type="match status" value="1"/>
</dbReference>
<keyword evidence="15" id="KW-0233">DNA recombination</keyword>
<dbReference type="InterPro" id="IPR012337">
    <property type="entry name" value="RNaseH-like_sf"/>
</dbReference>
<dbReference type="CDD" id="cd09274">
    <property type="entry name" value="RNase_HI_RT_Ty3"/>
    <property type="match status" value="1"/>
</dbReference>
<dbReference type="Gene3D" id="1.10.340.70">
    <property type="match status" value="1"/>
</dbReference>
<organism evidence="18 19">
    <name type="scientific">Pyrrhoderma noxium</name>
    <dbReference type="NCBI Taxonomy" id="2282107"/>
    <lineage>
        <taxon>Eukaryota</taxon>
        <taxon>Fungi</taxon>
        <taxon>Dikarya</taxon>
        <taxon>Basidiomycota</taxon>
        <taxon>Agaricomycotina</taxon>
        <taxon>Agaricomycetes</taxon>
        <taxon>Hymenochaetales</taxon>
        <taxon>Hymenochaetaceae</taxon>
        <taxon>Pyrrhoderma</taxon>
    </lineage>
</organism>
<dbReference type="InterPro" id="IPR036397">
    <property type="entry name" value="RNaseH_sf"/>
</dbReference>
<sequence>MLLVPDKTKPFILETDASLEAWGAVLRQYDHNGELKACSYLSKAFNPAERNYQIYDRELLAIVRALETWRHYLLGTPHPVTIWCDHQNLTYYKNPQKLTPRQRRWHLFLSQFNIHIMHVPGTKMIQSDALSRWPGYNQTEEEERITMLPENAFGHDPDPDYLIGDNYGYSNDGDIIQISVIDTELQQKIKKGLEEDQIAQQVIKGLTEKELTPLKQELAGWKYNDELLSFKNRTYIPANLELKQELLKLYHDLPSQGHPGIFGTTANIQRYFWWPGMHAFVKSYVQGCALCQQMKVNTHPSAPPLAPIKADSHAYPFSTVTMDFITDLPESNGYNALYVVVDHDLTKAIVLIPCTKTIDAIGTARLYHDNVYRRFGLPNRIISDRGPQFSSQVFQEMNKRLGVTSSMSTAFHPQTDGQTERTNQEIEAYLRIYCSNHPETWTEHLPSMEFSHNNRIHSRSEALAAHELAHALMAQRIQSKFKPFKEGDLVWLEAKNINLGVLHRKLKPKREGPFPITKVISPWAYKLQLPEQWKIFPVFHACLLSPYKATEAHGPSYSEPPPDIIEGEEEYEIEAIVGHSPKNARKPRKFLVKWLGYPSSENTWYKPEELSHANEILDEYKRTHNLLHYYPKRPKNRTILPTFYPFSIPTSTDSLLPTLDPGDPPYFDSKATLQMKRRLAAILCTPDRLTITRNQQKEFYRILRRPTHAPLNYWLDDFERSRDQGRIMQDVLDELEHQTTKLRKDIEHHKKRAAKSMQAAFTLGRASYVLGKFIMDDALFPPDRKDAVYDEGDLLPVYMHGKGTREDPCYFDEELPSEDDVNDEEMEVNKIDEENKENIPDKEPPKVRFSDEVVQTSPAQEEEEEYSWTSDSDKRRVAIMNHIWSCEGEDHKIFDCPHYTCGECGKQAPGHGMVECEKYFCKMCQEPAPGHNWWSCGEEGSDKQGPVSGIA</sequence>
<keyword evidence="9" id="KW-0460">Magnesium</keyword>
<proteinExistence type="predicted"/>
<evidence type="ECO:0000256" key="4">
    <source>
        <dbReference type="ARBA" id="ARBA00022722"/>
    </source>
</evidence>
<dbReference type="AlphaFoldDB" id="A0A286UJ85"/>
<dbReference type="SUPFAM" id="SSF53098">
    <property type="entry name" value="Ribonuclease H-like"/>
    <property type="match status" value="1"/>
</dbReference>
<dbReference type="SMART" id="SM00298">
    <property type="entry name" value="CHROMO"/>
    <property type="match status" value="1"/>
</dbReference>
<dbReference type="GO" id="GO:0006508">
    <property type="term" value="P:proteolysis"/>
    <property type="evidence" value="ECO:0007669"/>
    <property type="project" value="UniProtKB-KW"/>
</dbReference>
<evidence type="ECO:0000259" key="16">
    <source>
        <dbReference type="PROSITE" id="PS50013"/>
    </source>
</evidence>
<evidence type="ECO:0000256" key="13">
    <source>
        <dbReference type="ARBA" id="ARBA00022932"/>
    </source>
</evidence>
<dbReference type="Pfam" id="PF24626">
    <property type="entry name" value="SH3_Tf2-1"/>
    <property type="match status" value="1"/>
</dbReference>
<keyword evidence="13" id="KW-0239">DNA-directed DNA polymerase</keyword>
<keyword evidence="19" id="KW-1185">Reference proteome</keyword>
<feature type="domain" description="Chromo" evidence="16">
    <location>
        <begin position="571"/>
        <end position="632"/>
    </location>
</feature>
<dbReference type="Proteomes" id="UP000217199">
    <property type="component" value="Unassembled WGS sequence"/>
</dbReference>
<evidence type="ECO:0000313" key="19">
    <source>
        <dbReference type="Proteomes" id="UP000217199"/>
    </source>
</evidence>
<evidence type="ECO:0000256" key="12">
    <source>
        <dbReference type="ARBA" id="ARBA00022918"/>
    </source>
</evidence>
<dbReference type="PROSITE" id="PS50994">
    <property type="entry name" value="INTEGRASE"/>
    <property type="match status" value="1"/>
</dbReference>
<keyword evidence="2" id="KW-0808">Transferase</keyword>
<dbReference type="GO" id="GO:0046872">
    <property type="term" value="F:metal ion binding"/>
    <property type="evidence" value="ECO:0007669"/>
    <property type="project" value="UniProtKB-KW"/>
</dbReference>
<dbReference type="GO" id="GO:0015074">
    <property type="term" value="P:DNA integration"/>
    <property type="evidence" value="ECO:0007669"/>
    <property type="project" value="UniProtKB-KW"/>
</dbReference>
<dbReference type="GO" id="GO:0003677">
    <property type="term" value="F:DNA binding"/>
    <property type="evidence" value="ECO:0007669"/>
    <property type="project" value="UniProtKB-KW"/>
</dbReference>
<evidence type="ECO:0000256" key="11">
    <source>
        <dbReference type="ARBA" id="ARBA00022908"/>
    </source>
</evidence>
<dbReference type="Pfam" id="PF17917">
    <property type="entry name" value="RT_RNaseH"/>
    <property type="match status" value="1"/>
</dbReference>
<dbReference type="InterPro" id="IPR023780">
    <property type="entry name" value="Chromo_domain"/>
</dbReference>
<reference evidence="18 19" key="1">
    <citation type="journal article" date="2017" name="Mol. Ecol.">
        <title>Comparative and population genomic landscape of Phellinus noxius: A hypervariable fungus causing root rot in trees.</title>
        <authorList>
            <person name="Chung C.L."/>
            <person name="Lee T.J."/>
            <person name="Akiba M."/>
            <person name="Lee H.H."/>
            <person name="Kuo T.H."/>
            <person name="Liu D."/>
            <person name="Ke H.M."/>
            <person name="Yokoi T."/>
            <person name="Roa M.B."/>
            <person name="Lu M.J."/>
            <person name="Chang Y.Y."/>
            <person name="Ann P.J."/>
            <person name="Tsai J.N."/>
            <person name="Chen C.Y."/>
            <person name="Tzean S.S."/>
            <person name="Ota Y."/>
            <person name="Hattori T."/>
            <person name="Sahashi N."/>
            <person name="Liou R.F."/>
            <person name="Kikuchi T."/>
            <person name="Tsai I.J."/>
        </authorList>
    </citation>
    <scope>NUCLEOTIDE SEQUENCE [LARGE SCALE GENOMIC DNA]</scope>
    <source>
        <strain evidence="18 19">FFPRI411160</strain>
    </source>
</reference>
<dbReference type="PANTHER" id="PTHR37984:SF5">
    <property type="entry name" value="PROTEIN NYNRIN-LIKE"/>
    <property type="match status" value="1"/>
</dbReference>
<keyword evidence="11" id="KW-0229">DNA integration</keyword>
<evidence type="ECO:0000256" key="10">
    <source>
        <dbReference type="ARBA" id="ARBA00022884"/>
    </source>
</evidence>
<keyword evidence="3" id="KW-0548">Nucleotidyltransferase</keyword>
<dbReference type="GO" id="GO:0003887">
    <property type="term" value="F:DNA-directed DNA polymerase activity"/>
    <property type="evidence" value="ECO:0007669"/>
    <property type="project" value="UniProtKB-KW"/>
</dbReference>
<dbReference type="GO" id="GO:0004519">
    <property type="term" value="F:endonuclease activity"/>
    <property type="evidence" value="ECO:0007669"/>
    <property type="project" value="UniProtKB-KW"/>
</dbReference>
<evidence type="ECO:0000256" key="14">
    <source>
        <dbReference type="ARBA" id="ARBA00023125"/>
    </source>
</evidence>
<evidence type="ECO:0000256" key="7">
    <source>
        <dbReference type="ARBA" id="ARBA00022759"/>
    </source>
</evidence>
<keyword evidence="5" id="KW-0479">Metal-binding</keyword>
<dbReference type="SUPFAM" id="SSF54160">
    <property type="entry name" value="Chromo domain-like"/>
    <property type="match status" value="1"/>
</dbReference>
<dbReference type="InterPro" id="IPR056924">
    <property type="entry name" value="SH3_Tf2-1"/>
</dbReference>
<gene>
    <name evidence="18" type="ORF">PNOK_0462700</name>
</gene>
<keyword evidence="4" id="KW-0540">Nuclease</keyword>
<keyword evidence="8" id="KW-0378">Hydrolase</keyword>
<evidence type="ECO:0000256" key="15">
    <source>
        <dbReference type="ARBA" id="ARBA00023172"/>
    </source>
</evidence>